<feature type="binding site" evidence="9">
    <location>
        <position position="145"/>
    </location>
    <ligand>
        <name>Zn(2+)</name>
        <dbReference type="ChEBI" id="CHEBI:29105"/>
        <note>catalytic</note>
    </ligand>
</feature>
<evidence type="ECO:0000256" key="3">
    <source>
        <dbReference type="ARBA" id="ARBA00022723"/>
    </source>
</evidence>
<evidence type="ECO:0000259" key="12">
    <source>
        <dbReference type="PROSITE" id="PS51864"/>
    </source>
</evidence>
<keyword evidence="5 9" id="KW-0862">Zinc</keyword>
<evidence type="ECO:0000256" key="4">
    <source>
        <dbReference type="ARBA" id="ARBA00022801"/>
    </source>
</evidence>
<dbReference type="Gene3D" id="3.40.390.10">
    <property type="entry name" value="Collagenase (Catalytic Domain)"/>
    <property type="match status" value="1"/>
</dbReference>
<feature type="binding site" evidence="9">
    <location>
        <position position="141"/>
    </location>
    <ligand>
        <name>Zn(2+)</name>
        <dbReference type="ChEBI" id="CHEBI:29105"/>
        <note>catalytic</note>
    </ligand>
</feature>
<dbReference type="PROSITE" id="PS01180">
    <property type="entry name" value="CUB"/>
    <property type="match status" value="1"/>
</dbReference>
<dbReference type="SMART" id="SM00042">
    <property type="entry name" value="CUB"/>
    <property type="match status" value="1"/>
</dbReference>
<dbReference type="Pfam" id="PF01400">
    <property type="entry name" value="Astacin"/>
    <property type="match status" value="1"/>
</dbReference>
<keyword evidence="1" id="KW-0245">EGF-like domain</keyword>
<keyword evidence="2 9" id="KW-0645">Protease</keyword>
<dbReference type="PANTHER" id="PTHR10127:SF780">
    <property type="entry name" value="METALLOENDOPEPTIDASE"/>
    <property type="match status" value="1"/>
</dbReference>
<keyword evidence="4 9" id="KW-0378">Hydrolase</keyword>
<dbReference type="AlphaFoldDB" id="A0A0N4ZD36"/>
<evidence type="ECO:0000259" key="11">
    <source>
        <dbReference type="PROSITE" id="PS01180"/>
    </source>
</evidence>
<dbReference type="InterPro" id="IPR000859">
    <property type="entry name" value="CUB_dom"/>
</dbReference>
<feature type="binding site" evidence="9">
    <location>
        <position position="151"/>
    </location>
    <ligand>
        <name>Zn(2+)</name>
        <dbReference type="ChEBI" id="CHEBI:29105"/>
        <note>catalytic</note>
    </ligand>
</feature>
<dbReference type="SMART" id="SM00235">
    <property type="entry name" value="ZnMc"/>
    <property type="match status" value="1"/>
</dbReference>
<evidence type="ECO:0000256" key="6">
    <source>
        <dbReference type="ARBA" id="ARBA00023049"/>
    </source>
</evidence>
<dbReference type="WBParaSite" id="PTRK_0000546000.1">
    <property type="protein sequence ID" value="PTRK_0000546000.1"/>
    <property type="gene ID" value="PTRK_0000546000"/>
</dbReference>
<reference evidence="14" key="1">
    <citation type="submission" date="2017-02" db="UniProtKB">
        <authorList>
            <consortium name="WormBaseParasite"/>
        </authorList>
    </citation>
    <scope>IDENTIFICATION</scope>
</reference>
<feature type="domain" description="Peptidase M12A" evidence="12">
    <location>
        <begin position="47"/>
        <end position="247"/>
    </location>
</feature>
<comment type="cofactor">
    <cofactor evidence="9 10">
        <name>Zn(2+)</name>
        <dbReference type="ChEBI" id="CHEBI:29105"/>
    </cofactor>
    <text evidence="9 10">Binds 1 zinc ion per subunit.</text>
</comment>
<protein>
    <recommendedName>
        <fullName evidence="10">Metalloendopeptidase</fullName>
        <ecNumber evidence="10">3.4.24.-</ecNumber>
    </recommendedName>
</protein>
<dbReference type="PROSITE" id="PS51864">
    <property type="entry name" value="ASTACIN"/>
    <property type="match status" value="1"/>
</dbReference>
<dbReference type="InterPro" id="IPR001506">
    <property type="entry name" value="Peptidase_M12A"/>
</dbReference>
<feature type="active site" evidence="9">
    <location>
        <position position="142"/>
    </location>
</feature>
<evidence type="ECO:0000313" key="13">
    <source>
        <dbReference type="Proteomes" id="UP000038045"/>
    </source>
</evidence>
<dbReference type="EC" id="3.4.24.-" evidence="10"/>
<evidence type="ECO:0000256" key="8">
    <source>
        <dbReference type="PROSITE-ProRule" id="PRU00059"/>
    </source>
</evidence>
<evidence type="ECO:0000256" key="1">
    <source>
        <dbReference type="ARBA" id="ARBA00022536"/>
    </source>
</evidence>
<dbReference type="Pfam" id="PF00431">
    <property type="entry name" value="CUB"/>
    <property type="match status" value="1"/>
</dbReference>
<evidence type="ECO:0000256" key="10">
    <source>
        <dbReference type="RuleBase" id="RU361183"/>
    </source>
</evidence>
<evidence type="ECO:0000256" key="7">
    <source>
        <dbReference type="ARBA" id="ARBA00023157"/>
    </source>
</evidence>
<accession>A0A0N4ZD36</accession>
<dbReference type="GO" id="GO:0008270">
    <property type="term" value="F:zinc ion binding"/>
    <property type="evidence" value="ECO:0007669"/>
    <property type="project" value="UniProtKB-UniRule"/>
</dbReference>
<proteinExistence type="predicted"/>
<dbReference type="SUPFAM" id="SSF55486">
    <property type="entry name" value="Metalloproteases ('zincins'), catalytic domain"/>
    <property type="match status" value="1"/>
</dbReference>
<evidence type="ECO:0000256" key="9">
    <source>
        <dbReference type="PROSITE-ProRule" id="PRU01211"/>
    </source>
</evidence>
<feature type="domain" description="CUB" evidence="11">
    <location>
        <begin position="292"/>
        <end position="400"/>
    </location>
</feature>
<evidence type="ECO:0000313" key="14">
    <source>
        <dbReference type="WBParaSite" id="PTRK_0000546000.1"/>
    </source>
</evidence>
<evidence type="ECO:0000256" key="2">
    <source>
        <dbReference type="ARBA" id="ARBA00022670"/>
    </source>
</evidence>
<evidence type="ECO:0000256" key="5">
    <source>
        <dbReference type="ARBA" id="ARBA00022833"/>
    </source>
</evidence>
<comment type="caution">
    <text evidence="8">Lacks conserved residue(s) required for the propagation of feature annotation.</text>
</comment>
<feature type="chain" id="PRO_5005733250" description="Metalloendopeptidase" evidence="10">
    <location>
        <begin position="20"/>
        <end position="402"/>
    </location>
</feature>
<dbReference type="PANTHER" id="PTHR10127">
    <property type="entry name" value="DISCOIDIN, CUB, EGF, LAMININ , AND ZINC METALLOPROTEASE DOMAIN CONTAINING"/>
    <property type="match status" value="1"/>
</dbReference>
<dbReference type="Gene3D" id="2.60.120.290">
    <property type="entry name" value="Spermadhesin, CUB domain"/>
    <property type="match status" value="1"/>
</dbReference>
<keyword evidence="13" id="KW-1185">Reference proteome</keyword>
<keyword evidence="10" id="KW-0732">Signal</keyword>
<dbReference type="PRINTS" id="PR00480">
    <property type="entry name" value="ASTACIN"/>
</dbReference>
<dbReference type="SUPFAM" id="SSF49854">
    <property type="entry name" value="Spermadhesin, CUB domain"/>
    <property type="match status" value="1"/>
</dbReference>
<dbReference type="InterPro" id="IPR035914">
    <property type="entry name" value="Sperma_CUB_dom_sf"/>
</dbReference>
<sequence length="402" mass="45701">MKVLSTLFILILGISVTVPTNVPTIQPNINNYVHDISEIEKGGRFKRGILAGMKYKWSFPIKYTPLNAGPFFNQNGVDKALQEISKHTCITFEKVDSISNEPGLKEIFKGPCSSIVGKASESGPQNIHLHIGCDDMAATHHEFGHALGLVHEHMRWDRDDYVKVLSDNIGSTLPGNFNKYGKGKLELFNISYDYGSQMHYFRGSHGSGGKNTIEPLDKNYLMTIGQALGFQYNDYKKLNLYYCDECGKSYNEKVGQCQRNGYLNPKNCSECMCPAHYTGEYCQDYKKSESGCGQDYLVYNATDELQTIRGEGYLNCYYYINTDEDHKIEITFKDSNLHTHQWCPNKQALEIRYRADPSVMGAMFCGKQKGTNMVSESNEVSMNYRGTSTSHWFELEFRRVEK</sequence>
<keyword evidence="3 9" id="KW-0479">Metal-binding</keyword>
<name>A0A0N4ZD36_PARTI</name>
<dbReference type="InterPro" id="IPR006026">
    <property type="entry name" value="Peptidase_Metallo"/>
</dbReference>
<dbReference type="GO" id="GO:0006508">
    <property type="term" value="P:proteolysis"/>
    <property type="evidence" value="ECO:0007669"/>
    <property type="project" value="UniProtKB-KW"/>
</dbReference>
<organism evidence="13 14">
    <name type="scientific">Parastrongyloides trichosuri</name>
    <name type="common">Possum-specific nematode worm</name>
    <dbReference type="NCBI Taxonomy" id="131310"/>
    <lineage>
        <taxon>Eukaryota</taxon>
        <taxon>Metazoa</taxon>
        <taxon>Ecdysozoa</taxon>
        <taxon>Nematoda</taxon>
        <taxon>Chromadorea</taxon>
        <taxon>Rhabditida</taxon>
        <taxon>Tylenchina</taxon>
        <taxon>Panagrolaimomorpha</taxon>
        <taxon>Strongyloidoidea</taxon>
        <taxon>Strongyloididae</taxon>
        <taxon>Parastrongyloides</taxon>
    </lineage>
</organism>
<keyword evidence="7" id="KW-1015">Disulfide bond</keyword>
<feature type="signal peptide" evidence="10">
    <location>
        <begin position="1"/>
        <end position="19"/>
    </location>
</feature>
<dbReference type="Proteomes" id="UP000038045">
    <property type="component" value="Unplaced"/>
</dbReference>
<dbReference type="GO" id="GO:0004222">
    <property type="term" value="F:metalloendopeptidase activity"/>
    <property type="evidence" value="ECO:0007669"/>
    <property type="project" value="UniProtKB-UniRule"/>
</dbReference>
<dbReference type="InterPro" id="IPR024079">
    <property type="entry name" value="MetalloPept_cat_dom_sf"/>
</dbReference>
<keyword evidence="6 9" id="KW-0482">Metalloprotease</keyword>